<dbReference type="GO" id="GO:0007234">
    <property type="term" value="P:osmosensory signaling via phosphorelay pathway"/>
    <property type="evidence" value="ECO:0007669"/>
    <property type="project" value="TreeGrafter"/>
</dbReference>
<keyword evidence="7" id="KW-0418">Kinase</keyword>
<keyword evidence="6" id="KW-0547">Nucleotide-binding</keyword>
<dbReference type="InterPro" id="IPR003594">
    <property type="entry name" value="HATPase_dom"/>
</dbReference>
<dbReference type="Pfam" id="PF02518">
    <property type="entry name" value="HATPase_c"/>
    <property type="match status" value="1"/>
</dbReference>
<evidence type="ECO:0000256" key="9">
    <source>
        <dbReference type="ARBA" id="ARBA00023012"/>
    </source>
</evidence>
<comment type="subcellular location">
    <subcellularLocation>
        <location evidence="2">Membrane</location>
    </subcellularLocation>
</comment>
<keyword evidence="5" id="KW-0808">Transferase</keyword>
<dbReference type="Gene3D" id="3.30.565.10">
    <property type="entry name" value="Histidine kinase-like ATPase, C-terminal domain"/>
    <property type="match status" value="1"/>
</dbReference>
<accession>A0A2S7T4V4</accession>
<evidence type="ECO:0000256" key="6">
    <source>
        <dbReference type="ARBA" id="ARBA00022741"/>
    </source>
</evidence>
<dbReference type="Proteomes" id="UP000239366">
    <property type="component" value="Unassembled WGS sequence"/>
</dbReference>
<dbReference type="PANTHER" id="PTHR42878:SF7">
    <property type="entry name" value="SENSOR HISTIDINE KINASE GLRK"/>
    <property type="match status" value="1"/>
</dbReference>
<dbReference type="CDD" id="cd00082">
    <property type="entry name" value="HisKA"/>
    <property type="match status" value="1"/>
</dbReference>
<dbReference type="InterPro" id="IPR036097">
    <property type="entry name" value="HisK_dim/P_sf"/>
</dbReference>
<dbReference type="InterPro" id="IPR005467">
    <property type="entry name" value="His_kinase_dom"/>
</dbReference>
<dbReference type="InterPro" id="IPR004358">
    <property type="entry name" value="Sig_transdc_His_kin-like_C"/>
</dbReference>
<dbReference type="Gene3D" id="1.10.287.130">
    <property type="match status" value="1"/>
</dbReference>
<comment type="caution">
    <text evidence="13">The sequence shown here is derived from an EMBL/GenBank/DDBJ whole genome shotgun (WGS) entry which is preliminary data.</text>
</comment>
<dbReference type="PRINTS" id="PR00344">
    <property type="entry name" value="BCTRLSENSOR"/>
</dbReference>
<evidence type="ECO:0000256" key="5">
    <source>
        <dbReference type="ARBA" id="ARBA00022679"/>
    </source>
</evidence>
<reference evidence="14" key="1">
    <citation type="submission" date="2016-11" db="EMBL/GenBank/DDBJ databases">
        <title>Trade-off between light-utilization and light-protection in marine flavobacteria.</title>
        <authorList>
            <person name="Kumagai Y."/>
            <person name="Yoshizawa S."/>
            <person name="Kogure K."/>
        </authorList>
    </citation>
    <scope>NUCLEOTIDE SEQUENCE [LARGE SCALE GENOMIC DNA]</scope>
    <source>
        <strain evidence="14">SG-18</strain>
    </source>
</reference>
<dbReference type="GO" id="GO:0016020">
    <property type="term" value="C:membrane"/>
    <property type="evidence" value="ECO:0007669"/>
    <property type="project" value="UniProtKB-SubCell"/>
</dbReference>
<keyword evidence="9" id="KW-0902">Two-component regulatory system</keyword>
<dbReference type="CDD" id="cd00075">
    <property type="entry name" value="HATPase"/>
    <property type="match status" value="1"/>
</dbReference>
<dbReference type="SMART" id="SM00387">
    <property type="entry name" value="HATPase_c"/>
    <property type="match status" value="1"/>
</dbReference>
<feature type="domain" description="HAMP" evidence="12">
    <location>
        <begin position="272"/>
        <end position="327"/>
    </location>
</feature>
<dbReference type="InterPro" id="IPR003660">
    <property type="entry name" value="HAMP_dom"/>
</dbReference>
<dbReference type="PROSITE" id="PS50109">
    <property type="entry name" value="HIS_KIN"/>
    <property type="match status" value="1"/>
</dbReference>
<keyword evidence="10" id="KW-0472">Membrane</keyword>
<organism evidence="13 14">
    <name type="scientific">Aureicoccus marinus</name>
    <dbReference type="NCBI Taxonomy" id="754435"/>
    <lineage>
        <taxon>Bacteria</taxon>
        <taxon>Pseudomonadati</taxon>
        <taxon>Bacteroidota</taxon>
        <taxon>Flavobacteriia</taxon>
        <taxon>Flavobacteriales</taxon>
        <taxon>Flavobacteriaceae</taxon>
        <taxon>Aureicoccus</taxon>
    </lineage>
</organism>
<evidence type="ECO:0000313" key="14">
    <source>
        <dbReference type="Proteomes" id="UP000239366"/>
    </source>
</evidence>
<dbReference type="PROSITE" id="PS50885">
    <property type="entry name" value="HAMP"/>
    <property type="match status" value="1"/>
</dbReference>
<feature type="domain" description="Histidine kinase" evidence="11">
    <location>
        <begin position="363"/>
        <end position="582"/>
    </location>
</feature>
<dbReference type="SUPFAM" id="SSF55874">
    <property type="entry name" value="ATPase domain of HSP90 chaperone/DNA topoisomerase II/histidine kinase"/>
    <property type="match status" value="1"/>
</dbReference>
<dbReference type="Gene3D" id="6.10.340.10">
    <property type="match status" value="1"/>
</dbReference>
<dbReference type="SUPFAM" id="SSF47384">
    <property type="entry name" value="Homodimeric domain of signal transducing histidine kinase"/>
    <property type="match status" value="1"/>
</dbReference>
<keyword evidence="4" id="KW-0597">Phosphoprotein</keyword>
<keyword evidence="10" id="KW-0812">Transmembrane</keyword>
<keyword evidence="10" id="KW-1133">Transmembrane helix</keyword>
<dbReference type="EMBL" id="MQVX01000001">
    <property type="protein sequence ID" value="PQJ14959.1"/>
    <property type="molecule type" value="Genomic_DNA"/>
</dbReference>
<evidence type="ECO:0000256" key="4">
    <source>
        <dbReference type="ARBA" id="ARBA00022553"/>
    </source>
</evidence>
<evidence type="ECO:0000256" key="2">
    <source>
        <dbReference type="ARBA" id="ARBA00004370"/>
    </source>
</evidence>
<gene>
    <name evidence="13" type="ORF">BST99_03720</name>
</gene>
<dbReference type="InterPro" id="IPR036890">
    <property type="entry name" value="HATPase_C_sf"/>
</dbReference>
<name>A0A2S7T4V4_9FLAO</name>
<evidence type="ECO:0000256" key="8">
    <source>
        <dbReference type="ARBA" id="ARBA00022840"/>
    </source>
</evidence>
<dbReference type="EC" id="2.7.13.3" evidence="3"/>
<evidence type="ECO:0000259" key="11">
    <source>
        <dbReference type="PROSITE" id="PS50109"/>
    </source>
</evidence>
<proteinExistence type="predicted"/>
<dbReference type="AlphaFoldDB" id="A0A2S7T4V4"/>
<feature type="transmembrane region" description="Helical" evidence="10">
    <location>
        <begin position="251"/>
        <end position="271"/>
    </location>
</feature>
<keyword evidence="8" id="KW-0067">ATP-binding</keyword>
<keyword evidence="14" id="KW-1185">Reference proteome</keyword>
<evidence type="ECO:0000256" key="3">
    <source>
        <dbReference type="ARBA" id="ARBA00012438"/>
    </source>
</evidence>
<evidence type="ECO:0000256" key="7">
    <source>
        <dbReference type="ARBA" id="ARBA00022777"/>
    </source>
</evidence>
<evidence type="ECO:0000259" key="12">
    <source>
        <dbReference type="PROSITE" id="PS50885"/>
    </source>
</evidence>
<dbReference type="GO" id="GO:0030295">
    <property type="term" value="F:protein kinase activator activity"/>
    <property type="evidence" value="ECO:0007669"/>
    <property type="project" value="TreeGrafter"/>
</dbReference>
<evidence type="ECO:0000256" key="1">
    <source>
        <dbReference type="ARBA" id="ARBA00000085"/>
    </source>
</evidence>
<dbReference type="InterPro" id="IPR003661">
    <property type="entry name" value="HisK_dim/P_dom"/>
</dbReference>
<comment type="catalytic activity">
    <reaction evidence="1">
        <text>ATP + protein L-histidine = ADP + protein N-phospho-L-histidine.</text>
        <dbReference type="EC" id="2.7.13.3"/>
    </reaction>
</comment>
<evidence type="ECO:0000313" key="13">
    <source>
        <dbReference type="EMBL" id="PQJ14959.1"/>
    </source>
</evidence>
<dbReference type="GO" id="GO:0005524">
    <property type="term" value="F:ATP binding"/>
    <property type="evidence" value="ECO:0007669"/>
    <property type="project" value="UniProtKB-KW"/>
</dbReference>
<protein>
    <recommendedName>
        <fullName evidence="3">histidine kinase</fullName>
        <ecNumber evidence="3">2.7.13.3</ecNumber>
    </recommendedName>
</protein>
<dbReference type="GO" id="GO:0000155">
    <property type="term" value="F:phosphorelay sensor kinase activity"/>
    <property type="evidence" value="ECO:0007669"/>
    <property type="project" value="InterPro"/>
</dbReference>
<dbReference type="GO" id="GO:0000156">
    <property type="term" value="F:phosphorelay response regulator activity"/>
    <property type="evidence" value="ECO:0007669"/>
    <property type="project" value="TreeGrafter"/>
</dbReference>
<dbReference type="InterPro" id="IPR050351">
    <property type="entry name" value="BphY/WalK/GraS-like"/>
</dbReference>
<dbReference type="PANTHER" id="PTHR42878">
    <property type="entry name" value="TWO-COMPONENT HISTIDINE KINASE"/>
    <property type="match status" value="1"/>
</dbReference>
<sequence>MKRSNHLRDTREKVISFNASRLKAQSSFGRMMDFDVLLDDFYKSDESTANQLDYHLSLKKSTKALYVLSKAEIKDNPIFSRRIEKLQKELEYFDHLSTKITALRKERGFRNYGLEGEMRSQIHQLEQIQGIELADILMLRRFEKDFFLRKDIFYVHQLTDSLVQLKTGLKERITTAKKEEQANLENTLAILGSYQAIFGRIVELELEIGNEEAGLTQEWLKSADRMDLSIERLSEMVGTESQLLSGRIRTYLILLFISTLALAVFLSLAIANRISAPIEKLISDMDYISQNQFNGTIKLHSKMKIKELHELTDTYNKLVKKIRRQLQVLGTQNVSLTRLNQKLTQSELELQEASQIKDKFFSIISHDLRGHTGNIVSIAKILDQEQGEISAKEQQTFVQYLRESSQNLQMLLDNLLNWAKTQMNDHTLSPRAFDIEQLLYSNAKLFSDHASRKGIQLECEEVKVSRVYADKDMVDFVIRNLLSNALKFSRNGDRIGLTAYETDSEVWIEVSDTGVGMTQEQVDELLTNQEENHSTKGTENEIGTGLGFAICRDFIARNGGQITIESTVSKGSRFSFSVPTRITRNTLFRQNRGSKK</sequence>
<evidence type="ECO:0000256" key="10">
    <source>
        <dbReference type="SAM" id="Phobius"/>
    </source>
</evidence>